<evidence type="ECO:0000313" key="2">
    <source>
        <dbReference type="EMBL" id="QYW01897.1"/>
    </source>
</evidence>
<dbReference type="InterPro" id="IPR001107">
    <property type="entry name" value="Band_7"/>
</dbReference>
<dbReference type="InterPro" id="IPR036013">
    <property type="entry name" value="Band_7/SPFH_dom_sf"/>
</dbReference>
<reference evidence="2 3" key="1">
    <citation type="submission" date="2021-06" db="EMBL/GenBank/DDBJ databases">
        <title>Complete genome sequence of Stenotrophomonas maltophilia phage Piffle.</title>
        <authorList>
            <person name="Kirchhoff M."/>
            <person name="Ortega C."/>
            <person name="Clark J."/>
            <person name="Liu M."/>
            <person name="Burrowes B."/>
        </authorList>
    </citation>
    <scope>NUCLEOTIDE SEQUENCE [LARGE SCALE GENOMIC DNA]</scope>
</reference>
<accession>A0AAE7WLX2</accession>
<feature type="domain" description="Band 7" evidence="1">
    <location>
        <begin position="21"/>
        <end position="213"/>
    </location>
</feature>
<evidence type="ECO:0000313" key="3">
    <source>
        <dbReference type="Proteomes" id="UP000827904"/>
    </source>
</evidence>
<sequence length="280" mass="30669">MRKLSILLVIMTMLFLTACSKVPAGNVGVKVYLLGGDKGVDAQQLTPGRYWIGWNEDLFLFPTFTQNYTWAKAEDKNEELGFQTVDGMEVFGDVGISYQIDPNKAADIFQKYRKGVDEITNIYLRNMVRDSLVKNASKLSVESVYGSGKTDLINAVQKEVSDQVAPIGIRVEKIYWIGSLRLPPKVVASINAKVEMTQEAQRIQNEVLRAEAKAKVDVATAQGTADALIIASKAEAEAIQIKANAISANPQIVQYEAVQKWNGQLPTTNAGGAVPFIGLK</sequence>
<dbReference type="EMBL" id="MZ326857">
    <property type="protein sequence ID" value="QYW01897.1"/>
    <property type="molecule type" value="Genomic_DNA"/>
</dbReference>
<proteinExistence type="predicted"/>
<dbReference type="SUPFAM" id="SSF117892">
    <property type="entry name" value="Band 7/SPFH domain"/>
    <property type="match status" value="1"/>
</dbReference>
<gene>
    <name evidence="2" type="ORF">CPT_Piffle_043</name>
</gene>
<organism evidence="2 3">
    <name type="scientific">Stenotrophomonas phage Piffle</name>
    <dbReference type="NCBI Taxonomy" id="2859656"/>
    <lineage>
        <taxon>Viruses</taxon>
        <taxon>Duplodnaviria</taxon>
        <taxon>Heunggongvirae</taxon>
        <taxon>Uroviricota</taxon>
        <taxon>Caudoviricetes</taxon>
        <taxon>Schitoviridae</taxon>
        <taxon>Pokkenvirus</taxon>
        <taxon>Pokkenvirus piffle</taxon>
    </lineage>
</organism>
<protein>
    <submittedName>
        <fullName evidence="2">Outer membrane lipoprotein</fullName>
    </submittedName>
</protein>
<keyword evidence="3" id="KW-1185">Reference proteome</keyword>
<dbReference type="Gene3D" id="3.30.479.30">
    <property type="entry name" value="Band 7 domain"/>
    <property type="match status" value="1"/>
</dbReference>
<name>A0AAE7WLX2_9CAUD</name>
<dbReference type="Proteomes" id="UP000827904">
    <property type="component" value="Segment"/>
</dbReference>
<dbReference type="Pfam" id="PF01145">
    <property type="entry name" value="Band_7"/>
    <property type="match status" value="1"/>
</dbReference>
<dbReference type="PANTHER" id="PTHR42911:SF1">
    <property type="entry name" value="MODULATOR OF FTSH PROTEASE HFLC"/>
    <property type="match status" value="1"/>
</dbReference>
<dbReference type="PROSITE" id="PS51257">
    <property type="entry name" value="PROKAR_LIPOPROTEIN"/>
    <property type="match status" value="1"/>
</dbReference>
<evidence type="ECO:0000259" key="1">
    <source>
        <dbReference type="Pfam" id="PF01145"/>
    </source>
</evidence>
<dbReference type="PANTHER" id="PTHR42911">
    <property type="entry name" value="MODULATOR OF FTSH PROTEASE HFLC"/>
    <property type="match status" value="1"/>
</dbReference>
<keyword evidence="2" id="KW-0449">Lipoprotein</keyword>